<keyword evidence="1" id="KW-0346">Stress response</keyword>
<evidence type="ECO:0000256" key="2">
    <source>
        <dbReference type="PROSITE-ProRule" id="PRU00285"/>
    </source>
</evidence>
<name>A0A921YM77_MANSE</name>
<feature type="region of interest" description="Disordered" evidence="4">
    <location>
        <begin position="213"/>
        <end position="301"/>
    </location>
</feature>
<dbReference type="AlphaFoldDB" id="A0A921YM77"/>
<accession>A0A921YM77</accession>
<feature type="compositionally biased region" description="Low complexity" evidence="4">
    <location>
        <begin position="227"/>
        <end position="270"/>
    </location>
</feature>
<keyword evidence="5" id="KW-0812">Transmembrane</keyword>
<dbReference type="GO" id="GO:0009408">
    <property type="term" value="P:response to heat"/>
    <property type="evidence" value="ECO:0007669"/>
    <property type="project" value="TreeGrafter"/>
</dbReference>
<dbReference type="PROSITE" id="PS01031">
    <property type="entry name" value="SHSP"/>
    <property type="match status" value="1"/>
</dbReference>
<evidence type="ECO:0000313" key="8">
    <source>
        <dbReference type="Proteomes" id="UP000791440"/>
    </source>
</evidence>
<dbReference type="GO" id="GO:0005634">
    <property type="term" value="C:nucleus"/>
    <property type="evidence" value="ECO:0007669"/>
    <property type="project" value="TreeGrafter"/>
</dbReference>
<dbReference type="Proteomes" id="UP000791440">
    <property type="component" value="Unassembled WGS sequence"/>
</dbReference>
<dbReference type="PANTHER" id="PTHR45640:SF13">
    <property type="entry name" value="HEAT SHOCK PROTEIN 22-RELATED"/>
    <property type="match status" value="1"/>
</dbReference>
<evidence type="ECO:0000256" key="5">
    <source>
        <dbReference type="SAM" id="Phobius"/>
    </source>
</evidence>
<feature type="transmembrane region" description="Helical" evidence="5">
    <location>
        <begin position="40"/>
        <end position="57"/>
    </location>
</feature>
<evidence type="ECO:0000256" key="4">
    <source>
        <dbReference type="SAM" id="MobiDB-lite"/>
    </source>
</evidence>
<evidence type="ECO:0000259" key="6">
    <source>
        <dbReference type="PROSITE" id="PS01031"/>
    </source>
</evidence>
<keyword evidence="5" id="KW-1133">Transmembrane helix</keyword>
<protein>
    <recommendedName>
        <fullName evidence="6">SHSP domain-containing protein</fullName>
    </recommendedName>
</protein>
<comment type="caution">
    <text evidence="7">The sequence shown here is derived from an EMBL/GenBank/DDBJ whole genome shotgun (WGS) entry which is preliminary data.</text>
</comment>
<dbReference type="GO" id="GO:0051082">
    <property type="term" value="F:unfolded protein binding"/>
    <property type="evidence" value="ECO:0007669"/>
    <property type="project" value="TreeGrafter"/>
</dbReference>
<dbReference type="InterPro" id="IPR001436">
    <property type="entry name" value="Alpha-crystallin/sHSP_animal"/>
</dbReference>
<comment type="similarity">
    <text evidence="2 3">Belongs to the small heat shock protein (HSP20) family.</text>
</comment>
<keyword evidence="5" id="KW-0472">Membrane</keyword>
<dbReference type="Pfam" id="PF00011">
    <property type="entry name" value="HSP20"/>
    <property type="match status" value="1"/>
</dbReference>
<evidence type="ECO:0000256" key="3">
    <source>
        <dbReference type="RuleBase" id="RU003616"/>
    </source>
</evidence>
<organism evidence="7 8">
    <name type="scientific">Manduca sexta</name>
    <name type="common">Tobacco hawkmoth</name>
    <name type="synonym">Tobacco hornworm</name>
    <dbReference type="NCBI Taxonomy" id="7130"/>
    <lineage>
        <taxon>Eukaryota</taxon>
        <taxon>Metazoa</taxon>
        <taxon>Ecdysozoa</taxon>
        <taxon>Arthropoda</taxon>
        <taxon>Hexapoda</taxon>
        <taxon>Insecta</taxon>
        <taxon>Pterygota</taxon>
        <taxon>Neoptera</taxon>
        <taxon>Endopterygota</taxon>
        <taxon>Lepidoptera</taxon>
        <taxon>Glossata</taxon>
        <taxon>Ditrysia</taxon>
        <taxon>Bombycoidea</taxon>
        <taxon>Sphingidae</taxon>
        <taxon>Sphinginae</taxon>
        <taxon>Sphingini</taxon>
        <taxon>Manduca</taxon>
    </lineage>
</organism>
<dbReference type="PANTHER" id="PTHR45640">
    <property type="entry name" value="HEAT SHOCK PROTEIN HSP-12.2-RELATED"/>
    <property type="match status" value="1"/>
</dbReference>
<dbReference type="InterPro" id="IPR002068">
    <property type="entry name" value="A-crystallin/Hsp20_dom"/>
</dbReference>
<evidence type="ECO:0000313" key="7">
    <source>
        <dbReference type="EMBL" id="KAG6441926.1"/>
    </source>
</evidence>
<evidence type="ECO:0000256" key="1">
    <source>
        <dbReference type="ARBA" id="ARBA00023016"/>
    </source>
</evidence>
<reference evidence="7" key="2">
    <citation type="submission" date="2020-12" db="EMBL/GenBank/DDBJ databases">
        <authorList>
            <person name="Kanost M."/>
        </authorList>
    </citation>
    <scope>NUCLEOTIDE SEQUENCE</scope>
</reference>
<dbReference type="CDD" id="cd06526">
    <property type="entry name" value="metazoan_ACD"/>
    <property type="match status" value="1"/>
</dbReference>
<sequence length="301" mass="32367">MRLRTALPPATSIKPPRAAPASVLSAQPYSAHVTMFSRRLVAVFGLAVLAVVTAYPYPASDREVIPQPVTTITEDDFAFPWMSISPFSLFAPLWKLIPSFADIGPRIYADDDKFQVVVNAKDYRKDDLKVKVKGDFIFVQGSQEAKQDERDVFASQFFHTYTLPANASSEDVKAELTSDGYLVITAPINGDVDKSKDSDREVPIVYTGSPYKREKKVQKATEDNVEAASSTAAPITNAPTSASTTAAPTAAPTTAASTTVAASTTTTAAPVEDKEEATTPPEPEEVTEKDNVIPHGNDVAP</sequence>
<keyword evidence="8" id="KW-1185">Reference proteome</keyword>
<dbReference type="EMBL" id="JH668289">
    <property type="protein sequence ID" value="KAG6441926.1"/>
    <property type="molecule type" value="Genomic_DNA"/>
</dbReference>
<proteinExistence type="inferred from homology"/>
<dbReference type="GO" id="GO:0042026">
    <property type="term" value="P:protein refolding"/>
    <property type="evidence" value="ECO:0007669"/>
    <property type="project" value="TreeGrafter"/>
</dbReference>
<reference evidence="7" key="1">
    <citation type="journal article" date="2016" name="Insect Biochem. Mol. Biol.">
        <title>Multifaceted biological insights from a draft genome sequence of the tobacco hornworm moth, Manduca sexta.</title>
        <authorList>
            <person name="Kanost M.R."/>
            <person name="Arrese E.L."/>
            <person name="Cao X."/>
            <person name="Chen Y.R."/>
            <person name="Chellapilla S."/>
            <person name="Goldsmith M.R."/>
            <person name="Grosse-Wilde E."/>
            <person name="Heckel D.G."/>
            <person name="Herndon N."/>
            <person name="Jiang H."/>
            <person name="Papanicolaou A."/>
            <person name="Qu J."/>
            <person name="Soulages J.L."/>
            <person name="Vogel H."/>
            <person name="Walters J."/>
            <person name="Waterhouse R.M."/>
            <person name="Ahn S.J."/>
            <person name="Almeida F.C."/>
            <person name="An C."/>
            <person name="Aqrawi P."/>
            <person name="Bretschneider A."/>
            <person name="Bryant W.B."/>
            <person name="Bucks S."/>
            <person name="Chao H."/>
            <person name="Chevignon G."/>
            <person name="Christen J.M."/>
            <person name="Clarke D.F."/>
            <person name="Dittmer N.T."/>
            <person name="Ferguson L.C.F."/>
            <person name="Garavelou S."/>
            <person name="Gordon K.H.J."/>
            <person name="Gunaratna R.T."/>
            <person name="Han Y."/>
            <person name="Hauser F."/>
            <person name="He Y."/>
            <person name="Heidel-Fischer H."/>
            <person name="Hirsh A."/>
            <person name="Hu Y."/>
            <person name="Jiang H."/>
            <person name="Kalra D."/>
            <person name="Klinner C."/>
            <person name="Konig C."/>
            <person name="Kovar C."/>
            <person name="Kroll A.R."/>
            <person name="Kuwar S.S."/>
            <person name="Lee S.L."/>
            <person name="Lehman R."/>
            <person name="Li K."/>
            <person name="Li Z."/>
            <person name="Liang H."/>
            <person name="Lovelace S."/>
            <person name="Lu Z."/>
            <person name="Mansfield J.H."/>
            <person name="McCulloch K.J."/>
            <person name="Mathew T."/>
            <person name="Morton B."/>
            <person name="Muzny D.M."/>
            <person name="Neunemann D."/>
            <person name="Ongeri F."/>
            <person name="Pauchet Y."/>
            <person name="Pu L.L."/>
            <person name="Pyrousis I."/>
            <person name="Rao X.J."/>
            <person name="Redding A."/>
            <person name="Roesel C."/>
            <person name="Sanchez-Gracia A."/>
            <person name="Schaack S."/>
            <person name="Shukla A."/>
            <person name="Tetreau G."/>
            <person name="Wang Y."/>
            <person name="Xiong G.H."/>
            <person name="Traut W."/>
            <person name="Walsh T.K."/>
            <person name="Worley K.C."/>
            <person name="Wu D."/>
            <person name="Wu W."/>
            <person name="Wu Y.Q."/>
            <person name="Zhang X."/>
            <person name="Zou Z."/>
            <person name="Zucker H."/>
            <person name="Briscoe A.D."/>
            <person name="Burmester T."/>
            <person name="Clem R.J."/>
            <person name="Feyereisen R."/>
            <person name="Grimmelikhuijzen C.J.P."/>
            <person name="Hamodrakas S.J."/>
            <person name="Hansson B.S."/>
            <person name="Huguet E."/>
            <person name="Jermiin L.S."/>
            <person name="Lan Q."/>
            <person name="Lehman H.K."/>
            <person name="Lorenzen M."/>
            <person name="Merzendorfer H."/>
            <person name="Michalopoulos I."/>
            <person name="Morton D.B."/>
            <person name="Muthukrishnan S."/>
            <person name="Oakeshott J.G."/>
            <person name="Palmer W."/>
            <person name="Park Y."/>
            <person name="Passarelli A.L."/>
            <person name="Rozas J."/>
            <person name="Schwartz L.M."/>
            <person name="Smith W."/>
            <person name="Southgate A."/>
            <person name="Vilcinskas A."/>
            <person name="Vogt R."/>
            <person name="Wang P."/>
            <person name="Werren J."/>
            <person name="Yu X.Q."/>
            <person name="Zhou J.J."/>
            <person name="Brown S.J."/>
            <person name="Scherer S.E."/>
            <person name="Richards S."/>
            <person name="Blissard G.W."/>
        </authorList>
    </citation>
    <scope>NUCLEOTIDE SEQUENCE</scope>
</reference>
<feature type="domain" description="SHSP" evidence="6">
    <location>
        <begin position="96"/>
        <end position="205"/>
    </location>
</feature>
<dbReference type="GO" id="GO:0005737">
    <property type="term" value="C:cytoplasm"/>
    <property type="evidence" value="ECO:0007669"/>
    <property type="project" value="TreeGrafter"/>
</dbReference>
<gene>
    <name evidence="7" type="ORF">O3G_MSEX002014</name>
</gene>